<evidence type="ECO:0000256" key="1">
    <source>
        <dbReference type="SAM" id="Phobius"/>
    </source>
</evidence>
<dbReference type="GeneID" id="24874926"/>
<evidence type="ECO:0000313" key="2">
    <source>
        <dbReference type="EMBL" id="AJZ75172.1"/>
    </source>
</evidence>
<feature type="transmembrane region" description="Helical" evidence="1">
    <location>
        <begin position="85"/>
        <end position="106"/>
    </location>
</feature>
<sequence>MKESQVLARRNLSQLNATIIAGMLIFLTINDLIPTEPIKSVIVASTIFGFSCLVISIGLCIVDTKHQVMFSDERLMKRFDYAKTLFFSGILLLFVTVALVLISRFYS</sequence>
<feature type="transmembrane region" description="Helical" evidence="1">
    <location>
        <begin position="12"/>
        <end position="29"/>
    </location>
</feature>
<feature type="transmembrane region" description="Helical" evidence="1">
    <location>
        <begin position="41"/>
        <end position="64"/>
    </location>
</feature>
<proteinExistence type="predicted"/>
<keyword evidence="3" id="KW-1185">Reference proteome</keyword>
<keyword evidence="1" id="KW-0812">Transmembrane</keyword>
<accession>A0A3G1B0L2</accession>
<reference evidence="2 3" key="1">
    <citation type="journal article" date="2016" name="Sci. Rep.">
        <title>A novel ammonia-oxidizing archaeon from wastewater treatment plant: Its enrichment, physiological and genomic characteristics.</title>
        <authorList>
            <person name="Li Y."/>
            <person name="Ding K."/>
            <person name="Wen X."/>
            <person name="Zhang B."/>
            <person name="Shen B."/>
            <person name="Yang Y."/>
        </authorList>
    </citation>
    <scope>NUCLEOTIDE SEQUENCE [LARGE SCALE GENOMIC DNA]</scope>
    <source>
        <strain evidence="2 3">SAT1</strain>
    </source>
</reference>
<protein>
    <submittedName>
        <fullName evidence="2">Uncharacterized protein</fullName>
    </submittedName>
</protein>
<dbReference type="EMBL" id="CP011097">
    <property type="protein sequence ID" value="AJZ75172.1"/>
    <property type="molecule type" value="Genomic_DNA"/>
</dbReference>
<organism evidence="2 3">
    <name type="scientific">Candidatus Nitrosotenuis cloacae</name>
    <dbReference type="NCBI Taxonomy" id="1603555"/>
    <lineage>
        <taxon>Archaea</taxon>
        <taxon>Nitrososphaerota</taxon>
        <taxon>Candidatus Nitrosotenuis</taxon>
    </lineage>
</organism>
<gene>
    <name evidence="2" type="ORF">SU86_000855</name>
</gene>
<dbReference type="AlphaFoldDB" id="A0A3G1B0L2"/>
<keyword evidence="1" id="KW-0472">Membrane</keyword>
<dbReference type="STRING" id="1603555.SU86_000855"/>
<keyword evidence="1" id="KW-1133">Transmembrane helix</keyword>
<evidence type="ECO:0000313" key="3">
    <source>
        <dbReference type="Proteomes" id="UP000266745"/>
    </source>
</evidence>
<dbReference type="KEGG" id="tah:SU86_000855"/>
<dbReference type="Proteomes" id="UP000266745">
    <property type="component" value="Chromosome"/>
</dbReference>
<dbReference type="RefSeq" id="WP_048187633.1">
    <property type="nucleotide sequence ID" value="NZ_CP011097.1"/>
</dbReference>
<name>A0A3G1B0L2_9ARCH</name>